<dbReference type="Proteomes" id="UP001369815">
    <property type="component" value="Unassembled WGS sequence"/>
</dbReference>
<dbReference type="InterPro" id="IPR017946">
    <property type="entry name" value="PLC-like_Pdiesterase_TIM-brl"/>
</dbReference>
<dbReference type="Pfam" id="PF00387">
    <property type="entry name" value="PI-PLC-Y"/>
    <property type="match status" value="1"/>
</dbReference>
<evidence type="ECO:0000259" key="10">
    <source>
        <dbReference type="PROSITE" id="PS50008"/>
    </source>
</evidence>
<dbReference type="GO" id="GO:0051209">
    <property type="term" value="P:release of sequestered calcium ion into cytosol"/>
    <property type="evidence" value="ECO:0007669"/>
    <property type="project" value="TreeGrafter"/>
</dbReference>
<evidence type="ECO:0000256" key="2">
    <source>
        <dbReference type="ARBA" id="ARBA00022801"/>
    </source>
</evidence>
<proteinExistence type="predicted"/>
<dbReference type="GO" id="GO:0004435">
    <property type="term" value="F:phosphatidylinositol-4,5-bisphosphate phospholipase C activity"/>
    <property type="evidence" value="ECO:0007669"/>
    <property type="project" value="UniProtKB-EC"/>
</dbReference>
<dbReference type="PROSITE" id="PS50007">
    <property type="entry name" value="PIPLC_X_DOMAIN"/>
    <property type="match status" value="1"/>
</dbReference>
<dbReference type="InterPro" id="IPR037755">
    <property type="entry name" value="Plc1_PH"/>
</dbReference>
<feature type="region of interest" description="Disordered" evidence="7">
    <location>
        <begin position="1"/>
        <end position="117"/>
    </location>
</feature>
<comment type="catalytic activity">
    <reaction evidence="6">
        <text>a 1,2-diacyl-sn-glycero-3-phospho-(1D-myo-inositol-4,5-bisphosphate) + H2O = 1D-myo-inositol 1,4,5-trisphosphate + a 1,2-diacyl-sn-glycerol + H(+)</text>
        <dbReference type="Rhea" id="RHEA:33179"/>
        <dbReference type="ChEBI" id="CHEBI:15377"/>
        <dbReference type="ChEBI" id="CHEBI:15378"/>
        <dbReference type="ChEBI" id="CHEBI:17815"/>
        <dbReference type="ChEBI" id="CHEBI:58456"/>
        <dbReference type="ChEBI" id="CHEBI:203600"/>
        <dbReference type="EC" id="3.1.4.11"/>
    </reaction>
</comment>
<dbReference type="PANTHER" id="PTHR10336">
    <property type="entry name" value="PHOSPHOINOSITIDE-SPECIFIC PHOSPHOLIPASE C FAMILY PROTEIN"/>
    <property type="match status" value="1"/>
</dbReference>
<dbReference type="PANTHER" id="PTHR10336:SF36">
    <property type="entry name" value="1-PHOSPHATIDYLINOSITOL 4,5-BISPHOSPHATE PHOSPHODIESTERASE BETA-4"/>
    <property type="match status" value="1"/>
</dbReference>
<dbReference type="PROSITE" id="PS50008">
    <property type="entry name" value="PIPLC_Y_DOMAIN"/>
    <property type="match status" value="1"/>
</dbReference>
<dbReference type="CDD" id="cd16207">
    <property type="entry name" value="EFh_ScPlc1p_like"/>
    <property type="match status" value="1"/>
</dbReference>
<dbReference type="PROSITE" id="PS50003">
    <property type="entry name" value="PH_DOMAIN"/>
    <property type="match status" value="1"/>
</dbReference>
<dbReference type="PROSITE" id="PS50222">
    <property type="entry name" value="EF_HAND_2"/>
    <property type="match status" value="1"/>
</dbReference>
<dbReference type="SMART" id="SM00239">
    <property type="entry name" value="C2"/>
    <property type="match status" value="1"/>
</dbReference>
<keyword evidence="5" id="KW-0807">Transducer</keyword>
<dbReference type="InterPro" id="IPR011993">
    <property type="entry name" value="PH-like_dom_sf"/>
</dbReference>
<dbReference type="EMBL" id="JBANMG010000004">
    <property type="protein sequence ID" value="KAK6954791.1"/>
    <property type="molecule type" value="Genomic_DNA"/>
</dbReference>
<feature type="domain" description="PH" evidence="8">
    <location>
        <begin position="264"/>
        <end position="374"/>
    </location>
</feature>
<evidence type="ECO:0000259" key="9">
    <source>
        <dbReference type="PROSITE" id="PS50004"/>
    </source>
</evidence>
<keyword evidence="13" id="KW-1185">Reference proteome</keyword>
<feature type="compositionally biased region" description="Polar residues" evidence="7">
    <location>
        <begin position="84"/>
        <end position="93"/>
    </location>
</feature>
<dbReference type="SUPFAM" id="SSF51695">
    <property type="entry name" value="PLC-like phosphodiesterases"/>
    <property type="match status" value="1"/>
</dbReference>
<dbReference type="GO" id="GO:0048015">
    <property type="term" value="P:phosphatidylinositol-mediated signaling"/>
    <property type="evidence" value="ECO:0007669"/>
    <property type="project" value="TreeGrafter"/>
</dbReference>
<dbReference type="GO" id="GO:0016042">
    <property type="term" value="P:lipid catabolic process"/>
    <property type="evidence" value="ECO:0007669"/>
    <property type="project" value="UniProtKB-KW"/>
</dbReference>
<keyword evidence="4 6" id="KW-0443">Lipid metabolism</keyword>
<name>A0AAX6MRJ0_9PEZI</name>
<evidence type="ECO:0000256" key="3">
    <source>
        <dbReference type="ARBA" id="ARBA00022963"/>
    </source>
</evidence>
<evidence type="ECO:0000313" key="12">
    <source>
        <dbReference type="EMBL" id="KAK6954791.1"/>
    </source>
</evidence>
<feature type="compositionally biased region" description="Low complexity" evidence="7">
    <location>
        <begin position="44"/>
        <end position="70"/>
    </location>
</feature>
<feature type="domain" description="C2" evidence="9">
    <location>
        <begin position="931"/>
        <end position="1079"/>
    </location>
</feature>
<evidence type="ECO:0000256" key="7">
    <source>
        <dbReference type="SAM" id="MobiDB-lite"/>
    </source>
</evidence>
<dbReference type="InterPro" id="IPR000008">
    <property type="entry name" value="C2_dom"/>
</dbReference>
<feature type="compositionally biased region" description="Polar residues" evidence="7">
    <location>
        <begin position="728"/>
        <end position="751"/>
    </location>
</feature>
<dbReference type="Gene3D" id="1.10.238.10">
    <property type="entry name" value="EF-hand"/>
    <property type="match status" value="1"/>
</dbReference>
<evidence type="ECO:0000256" key="4">
    <source>
        <dbReference type="ARBA" id="ARBA00023098"/>
    </source>
</evidence>
<dbReference type="SMART" id="SM00148">
    <property type="entry name" value="PLCXc"/>
    <property type="match status" value="1"/>
</dbReference>
<dbReference type="SUPFAM" id="SSF50729">
    <property type="entry name" value="PH domain-like"/>
    <property type="match status" value="1"/>
</dbReference>
<dbReference type="SUPFAM" id="SSF49562">
    <property type="entry name" value="C2 domain (Calcium/lipid-binding domain, CaLB)"/>
    <property type="match status" value="1"/>
</dbReference>
<evidence type="ECO:0000259" key="8">
    <source>
        <dbReference type="PROSITE" id="PS50003"/>
    </source>
</evidence>
<sequence length="1154" mass="128083">MTATPNNNDPSRPSVDSRVSSSSTPIMAAQGSLLRQQRPTKVQTSHPPSTQPSSMPTSAISASTAASGSSQHDSPVMSPDHVVLTNTSSSIQPSPEPYRSQGPDAEQFPPPPPFHLGDPLLACKSSGNSSANASIAATTGSSMAEALNNSHSSGKGLIRRLSNRASKFASRTRRQSAAAPMRREGSIGPGILRRRSDSTNTAPAAESVLLTDSDDEFHDEMNEYNSILGAESMVREFSSGSAAPSLAGSASFADVPTGPVVPMALVKGTYLLKVSKKKKRKRVLFILEAAAGRIIWEKGRSTKCIYIDDIKEVRIGSDIRQYRIDYGVPESDEGRFFTIFYAVPDKSRSKTMHLIAEDEETFTHWVNALDLISKHREVHMASLMAFNDSAIREYWNGEMTKQFENKQHSPASEEMDFPGVERVCRNLHIHMAQRDLRAKFAVADTTRSGRLNFSEFQVFVREMKRREDIRLLYLKLASDPERGITFAEFMRFLRDEQCEDVDNNPSFWENKFLRWARRAGGSRTETSSFQRFDKDSATMNEQAFAAYLSSKDNFPLVRPPSEYSLDRPFNEYFISSSHNTYLVGRQVADIASIEGYISTLVRGCRSVEIDCWDGSDGQPIVKHGYAMTNAISFREVINTVNKYAFVASHFPLWVSLEVHCNAPQQEVMADIMKEIFGSRLVTEPLDPSSTTLPSPSELKERILIKVKGTHRSATRNGGEPATGRRRGNSLTSPFSKPVSSDNATIPAQFLSSPLLGPTAQPRRGVPTKRVDTINEGEVHDTVSSSTSECDSEEEKRGKRKTSKIVKSLGELGVYCSGVKFHGFESAECKKSNHILSFMEGTFRKHSKASDSKLALARHNMRYMMRVYPQYSRLSSDNFNPLMYWRRGVQMAALNWQTFDLGMQLNQAMFDGGTDQSGYVLKPASMREIRILPDGLPIEAIGKLERQNMSFDINVISAQQLIRPSSLGSNRTLDPYVEIEIFHTNDKRDKHDSMAGIPILTDTPLKSSTSIVKENGFNPIFNHKAHFNVTTKHPELLFVRFSVKLSTDGEYSSGRSATIATYTAKLDSLKQGYRTLPLLDSNGDQYLFSTLFCHIKVDPTTSVYVSKACESNGGEAAVGKLKNIGRNVFNRSTANSTKSSFEKSSVDGDAQPHFI</sequence>
<evidence type="ECO:0000259" key="11">
    <source>
        <dbReference type="PROSITE" id="PS50222"/>
    </source>
</evidence>
<evidence type="ECO:0000256" key="6">
    <source>
        <dbReference type="RuleBase" id="RU361133"/>
    </source>
</evidence>
<organism evidence="12 13">
    <name type="scientific">Daldinia eschscholtzii</name>
    <dbReference type="NCBI Taxonomy" id="292717"/>
    <lineage>
        <taxon>Eukaryota</taxon>
        <taxon>Fungi</taxon>
        <taxon>Dikarya</taxon>
        <taxon>Ascomycota</taxon>
        <taxon>Pezizomycotina</taxon>
        <taxon>Sordariomycetes</taxon>
        <taxon>Xylariomycetidae</taxon>
        <taxon>Xylariales</taxon>
        <taxon>Hypoxylaceae</taxon>
        <taxon>Daldinia</taxon>
    </lineage>
</organism>
<keyword evidence="3 6" id="KW-0442">Lipid degradation</keyword>
<evidence type="ECO:0000313" key="13">
    <source>
        <dbReference type="Proteomes" id="UP001369815"/>
    </source>
</evidence>
<dbReference type="EC" id="3.1.4.11" evidence="1 6"/>
<dbReference type="Gene3D" id="2.30.29.30">
    <property type="entry name" value="Pleckstrin-homology domain (PH domain)/Phosphotyrosine-binding domain (PTB)"/>
    <property type="match status" value="1"/>
</dbReference>
<feature type="region of interest" description="Disordered" evidence="7">
    <location>
        <begin position="708"/>
        <end position="800"/>
    </location>
</feature>
<protein>
    <recommendedName>
        <fullName evidence="1 6">Phosphoinositide phospholipase C</fullName>
        <ecNumber evidence="1 6">3.1.4.11</ecNumber>
    </recommendedName>
</protein>
<dbReference type="Pfam" id="PF00388">
    <property type="entry name" value="PI-PLC-X"/>
    <property type="match status" value="1"/>
</dbReference>
<dbReference type="InterPro" id="IPR001192">
    <property type="entry name" value="PI-PLC_fam"/>
</dbReference>
<dbReference type="SMART" id="SM00149">
    <property type="entry name" value="PLCYc"/>
    <property type="match status" value="1"/>
</dbReference>
<feature type="region of interest" description="Disordered" evidence="7">
    <location>
        <begin position="166"/>
        <end position="202"/>
    </location>
</feature>
<dbReference type="AlphaFoldDB" id="A0AAX6MRJ0"/>
<dbReference type="CDD" id="cd08598">
    <property type="entry name" value="PI-PLC1c_yeast"/>
    <property type="match status" value="1"/>
</dbReference>
<gene>
    <name evidence="12" type="ORF">Daesc_004760</name>
</gene>
<reference evidence="12 13" key="1">
    <citation type="journal article" date="2024" name="Front Chem Biol">
        <title>Unveiling the potential of Daldinia eschscholtzii MFLUCC 19-0629 through bioactivity and bioinformatics studies for enhanced sustainable agriculture production.</title>
        <authorList>
            <person name="Brooks S."/>
            <person name="Weaver J.A."/>
            <person name="Klomchit A."/>
            <person name="Alharthi S.A."/>
            <person name="Onlamun T."/>
            <person name="Nurani R."/>
            <person name="Vong T.K."/>
            <person name="Alberti F."/>
            <person name="Greco C."/>
        </authorList>
    </citation>
    <scope>NUCLEOTIDE SEQUENCE [LARGE SCALE GENOMIC DNA]</scope>
    <source>
        <strain evidence="12">MFLUCC 19-0629</strain>
    </source>
</reference>
<dbReference type="Gene3D" id="3.20.20.190">
    <property type="entry name" value="Phosphatidylinositol (PI) phosphodiesterase"/>
    <property type="match status" value="1"/>
</dbReference>
<dbReference type="InterPro" id="IPR035892">
    <property type="entry name" value="C2_domain_sf"/>
</dbReference>
<dbReference type="InterPro" id="IPR001711">
    <property type="entry name" value="PLipase_C_Pinositol-sp_Y"/>
</dbReference>
<dbReference type="Gene3D" id="2.60.40.150">
    <property type="entry name" value="C2 domain"/>
    <property type="match status" value="1"/>
</dbReference>
<accession>A0AAX6MRJ0</accession>
<evidence type="ECO:0000256" key="1">
    <source>
        <dbReference type="ARBA" id="ARBA00012368"/>
    </source>
</evidence>
<comment type="caution">
    <text evidence="12">The sequence shown here is derived from an EMBL/GenBank/DDBJ whole genome shotgun (WGS) entry which is preliminary data.</text>
</comment>
<dbReference type="CDD" id="cd00275">
    <property type="entry name" value="C2_PLC_like"/>
    <property type="match status" value="1"/>
</dbReference>
<dbReference type="GO" id="GO:0005509">
    <property type="term" value="F:calcium ion binding"/>
    <property type="evidence" value="ECO:0007669"/>
    <property type="project" value="InterPro"/>
</dbReference>
<evidence type="ECO:0000256" key="5">
    <source>
        <dbReference type="ARBA" id="ARBA00023224"/>
    </source>
</evidence>
<dbReference type="InterPro" id="IPR002048">
    <property type="entry name" value="EF_hand_dom"/>
</dbReference>
<dbReference type="InterPro" id="IPR000909">
    <property type="entry name" value="PLipase_C_PInositol-sp_X_dom"/>
</dbReference>
<feature type="domain" description="EF-hand" evidence="11">
    <location>
        <begin position="431"/>
        <end position="466"/>
    </location>
</feature>
<dbReference type="InterPro" id="IPR011992">
    <property type="entry name" value="EF-hand-dom_pair"/>
</dbReference>
<dbReference type="SUPFAM" id="SSF47473">
    <property type="entry name" value="EF-hand"/>
    <property type="match status" value="1"/>
</dbReference>
<feature type="compositionally biased region" description="Low complexity" evidence="7">
    <location>
        <begin position="9"/>
        <end position="23"/>
    </location>
</feature>
<feature type="compositionally biased region" description="Basic and acidic residues" evidence="7">
    <location>
        <begin position="768"/>
        <end position="780"/>
    </location>
</feature>
<feature type="compositionally biased region" description="Polar residues" evidence="7">
    <location>
        <begin position="33"/>
        <end position="43"/>
    </location>
</feature>
<dbReference type="PRINTS" id="PR00390">
    <property type="entry name" value="PHPHLIPASEC"/>
</dbReference>
<dbReference type="InterPro" id="IPR001849">
    <property type="entry name" value="PH_domain"/>
</dbReference>
<keyword evidence="2 6" id="KW-0378">Hydrolase</keyword>
<dbReference type="SMART" id="SM00233">
    <property type="entry name" value="PH"/>
    <property type="match status" value="1"/>
</dbReference>
<dbReference type="Pfam" id="PF00168">
    <property type="entry name" value="C2"/>
    <property type="match status" value="1"/>
</dbReference>
<dbReference type="PROSITE" id="PS50004">
    <property type="entry name" value="C2"/>
    <property type="match status" value="1"/>
</dbReference>
<feature type="domain" description="PI-PLC Y-box" evidence="10">
    <location>
        <begin position="808"/>
        <end position="926"/>
    </location>
</feature>
<dbReference type="CDD" id="cd13360">
    <property type="entry name" value="PH_PLC_fungal"/>
    <property type="match status" value="1"/>
</dbReference>